<organism evidence="1 2">
    <name type="scientific">Flavobacterium qiangtangense</name>
    <dbReference type="NCBI Taxonomy" id="1442595"/>
    <lineage>
        <taxon>Bacteria</taxon>
        <taxon>Pseudomonadati</taxon>
        <taxon>Bacteroidota</taxon>
        <taxon>Flavobacteriia</taxon>
        <taxon>Flavobacteriales</taxon>
        <taxon>Flavobacteriaceae</taxon>
        <taxon>Flavobacterium</taxon>
    </lineage>
</organism>
<dbReference type="Proteomes" id="UP001596287">
    <property type="component" value="Unassembled WGS sequence"/>
</dbReference>
<evidence type="ECO:0000313" key="2">
    <source>
        <dbReference type="Proteomes" id="UP001596287"/>
    </source>
</evidence>
<comment type="caution">
    <text evidence="1">The sequence shown here is derived from an EMBL/GenBank/DDBJ whole genome shotgun (WGS) entry which is preliminary data.</text>
</comment>
<sequence>MKISINYLNLHRKTTTPMYTVKGLARFLEAQNHTYLKALEEITSGKKNSHWMWYIFPQLKGLGKSDMAAFYGIENLKEAEEYLAHPVLGKHLINISEALLKIERKSANDIFGSPDDLKLRSSMTLFASADETNPVFRAVLDKYFDGIPDEKTLAFLNEA</sequence>
<keyword evidence="2" id="KW-1185">Reference proteome</keyword>
<dbReference type="SUPFAM" id="SSF140736">
    <property type="entry name" value="Rv1873-like"/>
    <property type="match status" value="1"/>
</dbReference>
<reference evidence="2" key="1">
    <citation type="journal article" date="2019" name="Int. J. Syst. Evol. Microbiol.">
        <title>The Global Catalogue of Microorganisms (GCM) 10K type strain sequencing project: providing services to taxonomists for standard genome sequencing and annotation.</title>
        <authorList>
            <consortium name="The Broad Institute Genomics Platform"/>
            <consortium name="The Broad Institute Genome Sequencing Center for Infectious Disease"/>
            <person name="Wu L."/>
            <person name="Ma J."/>
        </authorList>
    </citation>
    <scope>NUCLEOTIDE SEQUENCE [LARGE SCALE GENOMIC DNA]</scope>
    <source>
        <strain evidence="2">CCUG 49679</strain>
    </source>
</reference>
<dbReference type="InterPro" id="IPR014937">
    <property type="entry name" value="DUF1810"/>
</dbReference>
<accession>A0ABW1PIP2</accession>
<name>A0ABW1PIP2_9FLAO</name>
<dbReference type="PIRSF" id="PIRSF008546">
    <property type="entry name" value="UCP008546"/>
    <property type="match status" value="1"/>
</dbReference>
<proteinExistence type="predicted"/>
<evidence type="ECO:0000313" key="1">
    <source>
        <dbReference type="EMBL" id="MFC6095485.1"/>
    </source>
</evidence>
<dbReference type="EMBL" id="JBHSQB010000003">
    <property type="protein sequence ID" value="MFC6095485.1"/>
    <property type="molecule type" value="Genomic_DNA"/>
</dbReference>
<protein>
    <submittedName>
        <fullName evidence="1">DUF1810 domain-containing protein</fullName>
    </submittedName>
</protein>
<dbReference type="RefSeq" id="WP_379790111.1">
    <property type="nucleotide sequence ID" value="NZ_JBHSQB010000003.1"/>
</dbReference>
<gene>
    <name evidence="1" type="ORF">ACFPVY_02415</name>
</gene>
<dbReference type="Gene3D" id="1.25.40.380">
    <property type="entry name" value="Protein of unknown function DUF1810"/>
    <property type="match status" value="1"/>
</dbReference>
<dbReference type="InterPro" id="IPR036287">
    <property type="entry name" value="Rv1873-like_sf"/>
</dbReference>
<dbReference type="Pfam" id="PF08837">
    <property type="entry name" value="DUF1810"/>
    <property type="match status" value="1"/>
</dbReference>